<evidence type="ECO:0000313" key="5">
    <source>
        <dbReference type="EMBL" id="RMC21358.1"/>
    </source>
</evidence>
<dbReference type="GO" id="GO:0004190">
    <property type="term" value="F:aspartic-type endopeptidase activity"/>
    <property type="evidence" value="ECO:0007669"/>
    <property type="project" value="UniProtKB-KW"/>
</dbReference>
<dbReference type="Gene3D" id="2.40.70.10">
    <property type="entry name" value="Acid Proteases"/>
    <property type="match status" value="1"/>
</dbReference>
<dbReference type="InterPro" id="IPR018061">
    <property type="entry name" value="Retropepsins"/>
</dbReference>
<dbReference type="InterPro" id="IPR036157">
    <property type="entry name" value="dUTPase-like_sf"/>
</dbReference>
<name>A0A3M0L7K8_HIRRU</name>
<dbReference type="OrthoDB" id="9900537at2759"/>
<dbReference type="PANTHER" id="PTHR19422">
    <property type="entry name" value="GAG RETROVIRAL POLYPROTEIN"/>
    <property type="match status" value="1"/>
</dbReference>
<keyword evidence="6" id="KW-1185">Reference proteome</keyword>
<dbReference type="GO" id="GO:0006508">
    <property type="term" value="P:proteolysis"/>
    <property type="evidence" value="ECO:0007669"/>
    <property type="project" value="UniProtKB-KW"/>
</dbReference>
<dbReference type="Pfam" id="PF00077">
    <property type="entry name" value="RVP"/>
    <property type="match status" value="1"/>
</dbReference>
<dbReference type="Gene3D" id="2.70.40.10">
    <property type="match status" value="1"/>
</dbReference>
<dbReference type="PROSITE" id="PS50175">
    <property type="entry name" value="ASP_PROT_RETROV"/>
    <property type="match status" value="1"/>
</dbReference>
<keyword evidence="1" id="KW-0645">Protease</keyword>
<evidence type="ECO:0000256" key="2">
    <source>
        <dbReference type="ARBA" id="ARBA00022750"/>
    </source>
</evidence>
<keyword evidence="2" id="KW-0064">Aspartyl protease</keyword>
<proteinExistence type="predicted"/>
<comment type="caution">
    <text evidence="5">The sequence shown here is derived from an EMBL/GenBank/DDBJ whole genome shotgun (WGS) entry which is preliminary data.</text>
</comment>
<protein>
    <recommendedName>
        <fullName evidence="4">Peptidase A2 domain-containing protein</fullName>
    </recommendedName>
</protein>
<dbReference type="CDD" id="cd07557">
    <property type="entry name" value="trimeric_dUTPase"/>
    <property type="match status" value="1"/>
</dbReference>
<dbReference type="Pfam" id="PF00692">
    <property type="entry name" value="dUTPase"/>
    <property type="match status" value="1"/>
</dbReference>
<dbReference type="InterPro" id="IPR029054">
    <property type="entry name" value="dUTPase-like"/>
</dbReference>
<sequence>MSKRSSPHLFCRTTSESEEIDLSREEMDFSILVATNGDLLSRLAASTRGSAGVDVCTAKPVVIDSNKIHKVPLDAFGPLGDGMSAFLMGRSSATIQGIIVHLGLIDADFSGQIHAMVSTPTPPLTIPKGTQIAQLVPFKSSVSKTEDRLRGDGSFGSTGPPQEHWTAVLTKDHPEMLCTLSMAGAMPSEIHLRGLLDSRADVSILSLAAWPPQWPLSLAKTSIAGL</sequence>
<dbReference type="PANTHER" id="PTHR19422:SF123">
    <property type="entry name" value="RT1 CLASS I, LOCUS CE15"/>
    <property type="match status" value="1"/>
</dbReference>
<dbReference type="EMBL" id="QRBI01000093">
    <property type="protein sequence ID" value="RMC21358.1"/>
    <property type="molecule type" value="Genomic_DNA"/>
</dbReference>
<accession>A0A3M0L7K8</accession>
<dbReference type="InterPro" id="IPR051592">
    <property type="entry name" value="HERV-K_Pro_peptidase_A2"/>
</dbReference>
<evidence type="ECO:0000259" key="4">
    <source>
        <dbReference type="PROSITE" id="PS50175"/>
    </source>
</evidence>
<gene>
    <name evidence="5" type="ORF">DUI87_02220</name>
</gene>
<dbReference type="InterPro" id="IPR001995">
    <property type="entry name" value="Peptidase_A2_cat"/>
</dbReference>
<dbReference type="SUPFAM" id="SSF50630">
    <property type="entry name" value="Acid proteases"/>
    <property type="match status" value="1"/>
</dbReference>
<evidence type="ECO:0000256" key="3">
    <source>
        <dbReference type="ARBA" id="ARBA00022801"/>
    </source>
</evidence>
<dbReference type="Proteomes" id="UP000269221">
    <property type="component" value="Unassembled WGS sequence"/>
</dbReference>
<feature type="domain" description="Peptidase A2" evidence="4">
    <location>
        <begin position="192"/>
        <end position="226"/>
    </location>
</feature>
<evidence type="ECO:0000256" key="1">
    <source>
        <dbReference type="ARBA" id="ARBA00022670"/>
    </source>
</evidence>
<dbReference type="InterPro" id="IPR021109">
    <property type="entry name" value="Peptidase_aspartic_dom_sf"/>
</dbReference>
<dbReference type="InterPro" id="IPR033704">
    <property type="entry name" value="dUTPase_trimeric"/>
</dbReference>
<evidence type="ECO:0000313" key="6">
    <source>
        <dbReference type="Proteomes" id="UP000269221"/>
    </source>
</evidence>
<keyword evidence="3" id="KW-0378">Hydrolase</keyword>
<reference evidence="5 6" key="1">
    <citation type="submission" date="2018-07" db="EMBL/GenBank/DDBJ databases">
        <title>A high quality draft genome assembly of the barn swallow (H. rustica rustica).</title>
        <authorList>
            <person name="Formenti G."/>
            <person name="Chiara M."/>
            <person name="Poveda L."/>
            <person name="Francoijs K.-J."/>
            <person name="Bonisoli-Alquati A."/>
            <person name="Canova L."/>
            <person name="Gianfranceschi L."/>
            <person name="Horner D.S."/>
            <person name="Saino N."/>
        </authorList>
    </citation>
    <scope>NUCLEOTIDE SEQUENCE [LARGE SCALE GENOMIC DNA]</scope>
    <source>
        <strain evidence="5">Chelidonia</strain>
        <tissue evidence="5">Blood</tissue>
    </source>
</reference>
<dbReference type="AlphaFoldDB" id="A0A3M0L7K8"/>
<organism evidence="5 6">
    <name type="scientific">Hirundo rustica rustica</name>
    <dbReference type="NCBI Taxonomy" id="333673"/>
    <lineage>
        <taxon>Eukaryota</taxon>
        <taxon>Metazoa</taxon>
        <taxon>Chordata</taxon>
        <taxon>Craniata</taxon>
        <taxon>Vertebrata</taxon>
        <taxon>Euteleostomi</taxon>
        <taxon>Archelosauria</taxon>
        <taxon>Archosauria</taxon>
        <taxon>Dinosauria</taxon>
        <taxon>Saurischia</taxon>
        <taxon>Theropoda</taxon>
        <taxon>Coelurosauria</taxon>
        <taxon>Aves</taxon>
        <taxon>Neognathae</taxon>
        <taxon>Neoaves</taxon>
        <taxon>Telluraves</taxon>
        <taxon>Australaves</taxon>
        <taxon>Passeriformes</taxon>
        <taxon>Sylvioidea</taxon>
        <taxon>Hirundinidae</taxon>
        <taxon>Hirundo</taxon>
    </lineage>
</organism>
<dbReference type="SUPFAM" id="SSF51283">
    <property type="entry name" value="dUTPase-like"/>
    <property type="match status" value="1"/>
</dbReference>